<dbReference type="EMBL" id="JAEUXJ010000041">
    <property type="protein sequence ID" value="MBL6459451.1"/>
    <property type="molecule type" value="Genomic_DNA"/>
</dbReference>
<evidence type="ECO:0000313" key="5">
    <source>
        <dbReference type="Proteomes" id="UP000606490"/>
    </source>
</evidence>
<dbReference type="SUPFAM" id="SSF52172">
    <property type="entry name" value="CheY-like"/>
    <property type="match status" value="1"/>
</dbReference>
<dbReference type="PROSITE" id="PS50110">
    <property type="entry name" value="RESPONSE_REGULATORY"/>
    <property type="match status" value="1"/>
</dbReference>
<dbReference type="Pfam" id="PF00072">
    <property type="entry name" value="Response_reg"/>
    <property type="match status" value="1"/>
</dbReference>
<dbReference type="Proteomes" id="UP000606490">
    <property type="component" value="Unassembled WGS sequence"/>
</dbReference>
<protein>
    <submittedName>
        <fullName evidence="4">Response regulator</fullName>
    </submittedName>
</protein>
<proteinExistence type="predicted"/>
<keyword evidence="5" id="KW-1185">Reference proteome</keyword>
<dbReference type="PANTHER" id="PTHR44591">
    <property type="entry name" value="STRESS RESPONSE REGULATOR PROTEIN 1"/>
    <property type="match status" value="1"/>
</dbReference>
<feature type="domain" description="Response regulatory" evidence="3">
    <location>
        <begin position="1"/>
        <end position="106"/>
    </location>
</feature>
<dbReference type="Gene3D" id="3.40.50.2300">
    <property type="match status" value="1"/>
</dbReference>
<dbReference type="InterPro" id="IPR001789">
    <property type="entry name" value="Sig_transdc_resp-reg_receiver"/>
</dbReference>
<organism evidence="4 5">
    <name type="scientific">Belnapia mucosa</name>
    <dbReference type="NCBI Taxonomy" id="2804532"/>
    <lineage>
        <taxon>Bacteria</taxon>
        <taxon>Pseudomonadati</taxon>
        <taxon>Pseudomonadota</taxon>
        <taxon>Alphaproteobacteria</taxon>
        <taxon>Acetobacterales</taxon>
        <taxon>Roseomonadaceae</taxon>
        <taxon>Belnapia</taxon>
    </lineage>
</organism>
<dbReference type="InterPro" id="IPR050595">
    <property type="entry name" value="Bact_response_regulator"/>
</dbReference>
<sequence>MLIEDTLQNAGYDTILANSGQAALALAKATGRLSAVVTDIHLVHGGDGRSLVRELRKSNPMLPTVVVTGFDKSAPEADLRGLGGPTIRIVKPFACDDLIACLADVLSSTNGRAPRSVSTRRAALRDGMDNDR</sequence>
<reference evidence="4 5" key="1">
    <citation type="submission" date="2021-01" db="EMBL/GenBank/DDBJ databases">
        <title>Belnapia mucosa sp. nov. and Belnapia arida sp. nov., isolated from the Tabernas Desert (Almeria, Spain).</title>
        <authorList>
            <person name="Molina-Menor E."/>
            <person name="Vidal-Verdu A."/>
            <person name="Calonge A."/>
            <person name="Satari L."/>
            <person name="Pereto Magraner J."/>
            <person name="Porcar Miralles M."/>
        </authorList>
    </citation>
    <scope>NUCLEOTIDE SEQUENCE [LARGE SCALE GENOMIC DNA]</scope>
    <source>
        <strain evidence="4 5">T6</strain>
    </source>
</reference>
<keyword evidence="1 2" id="KW-0597">Phosphoprotein</keyword>
<accession>A0ABS1VCQ0</accession>
<dbReference type="InterPro" id="IPR011006">
    <property type="entry name" value="CheY-like_superfamily"/>
</dbReference>
<name>A0ABS1VCQ0_9PROT</name>
<dbReference type="SMART" id="SM00448">
    <property type="entry name" value="REC"/>
    <property type="match status" value="1"/>
</dbReference>
<evidence type="ECO:0000256" key="1">
    <source>
        <dbReference type="ARBA" id="ARBA00022553"/>
    </source>
</evidence>
<gene>
    <name evidence="4" type="ORF">JMJ55_29495</name>
</gene>
<comment type="caution">
    <text evidence="4">The sequence shown here is derived from an EMBL/GenBank/DDBJ whole genome shotgun (WGS) entry which is preliminary data.</text>
</comment>
<dbReference type="PANTHER" id="PTHR44591:SF21">
    <property type="entry name" value="TWO-COMPONENT RESPONSE REGULATOR"/>
    <property type="match status" value="1"/>
</dbReference>
<feature type="modified residue" description="4-aspartylphosphate" evidence="2">
    <location>
        <position position="39"/>
    </location>
</feature>
<evidence type="ECO:0000313" key="4">
    <source>
        <dbReference type="EMBL" id="MBL6459451.1"/>
    </source>
</evidence>
<evidence type="ECO:0000256" key="2">
    <source>
        <dbReference type="PROSITE-ProRule" id="PRU00169"/>
    </source>
</evidence>
<evidence type="ECO:0000259" key="3">
    <source>
        <dbReference type="PROSITE" id="PS50110"/>
    </source>
</evidence>